<reference evidence="2 3" key="1">
    <citation type="submission" date="2019-04" db="EMBL/GenBank/DDBJ databases">
        <title>Lysinibacillus genome sequencing.</title>
        <authorList>
            <person name="Dunlap C."/>
        </authorList>
    </citation>
    <scope>NUCLEOTIDE SEQUENCE [LARGE SCALE GENOMIC DNA]</scope>
    <source>
        <strain evidence="2 3">CCTCC AB 2010389</strain>
    </source>
</reference>
<feature type="compositionally biased region" description="Polar residues" evidence="1">
    <location>
        <begin position="74"/>
        <end position="85"/>
    </location>
</feature>
<name>A0A4U2YPJ2_9BACI</name>
<sequence>MILKNGVIGFTAGDLSLERDWDELLTTFKKNCYAAVQHVKGQVLNWYEPDIDISYAHAQVNEGRTDWYNEDGNLDNQTPTPADDE</sequence>
<comment type="caution">
    <text evidence="2">The sequence shown here is derived from an EMBL/GenBank/DDBJ whole genome shotgun (WGS) entry which is preliminary data.</text>
</comment>
<dbReference type="Proteomes" id="UP000308744">
    <property type="component" value="Unassembled WGS sequence"/>
</dbReference>
<dbReference type="EMBL" id="SZPU01000069">
    <property type="protein sequence ID" value="TKI63279.1"/>
    <property type="molecule type" value="Genomic_DNA"/>
</dbReference>
<dbReference type="RefSeq" id="WP_107897669.1">
    <property type="nucleotide sequence ID" value="NZ_PYWM01000051.1"/>
</dbReference>
<evidence type="ECO:0000313" key="3">
    <source>
        <dbReference type="Proteomes" id="UP000308744"/>
    </source>
</evidence>
<accession>A0A4U2YPJ2</accession>
<evidence type="ECO:0000256" key="1">
    <source>
        <dbReference type="SAM" id="MobiDB-lite"/>
    </source>
</evidence>
<gene>
    <name evidence="2" type="ORF">FC756_18445</name>
</gene>
<feature type="region of interest" description="Disordered" evidence="1">
    <location>
        <begin position="66"/>
        <end position="85"/>
    </location>
</feature>
<organism evidence="2 3">
    <name type="scientific">Lysinibacillus mangiferihumi</name>
    <dbReference type="NCBI Taxonomy" id="1130819"/>
    <lineage>
        <taxon>Bacteria</taxon>
        <taxon>Bacillati</taxon>
        <taxon>Bacillota</taxon>
        <taxon>Bacilli</taxon>
        <taxon>Bacillales</taxon>
        <taxon>Bacillaceae</taxon>
        <taxon>Lysinibacillus</taxon>
    </lineage>
</organism>
<dbReference type="AlphaFoldDB" id="A0A4U2YPJ2"/>
<protein>
    <submittedName>
        <fullName evidence="2">Uncharacterized protein</fullName>
    </submittedName>
</protein>
<keyword evidence="3" id="KW-1185">Reference proteome</keyword>
<evidence type="ECO:0000313" key="2">
    <source>
        <dbReference type="EMBL" id="TKI63279.1"/>
    </source>
</evidence>
<proteinExistence type="predicted"/>